<evidence type="ECO:0000313" key="2">
    <source>
        <dbReference type="Proteomes" id="UP001152130"/>
    </source>
</evidence>
<name>A0A9W8PH86_9HYPO</name>
<evidence type="ECO:0000313" key="1">
    <source>
        <dbReference type="EMBL" id="KAJ4006008.1"/>
    </source>
</evidence>
<sequence length="456" mass="52145">MPSFTALPTEIVLAIAELLGPADIKGLSCMNRRLRNDITHILFRTLSIAMPLVSHLLLDHMLEKYKKFISRIHLHVFLRPNLEEDNDNTVMPSIGGTMESNTLLDLVNGKIFSHIDSFSIHFDPCQFDIASRWYGNDGDWGGGHGSGTITVFEDEEDEDACFELEEEQVWRAQYFQLLAEIMHNPNIKKLQFINLLPRRTKVFDTLQWEKFLGQLTHFDLGIFGAECDGWSVSAMPGFMQFVGEFLPQDIMKYLINVKHLKLEASELSVFGAGLYGDHCYAQDVFPLTSEIPTLQSLELKNITLGDSFLRYLRKQAGLRELTLHNYMCVSPDEPEEEDDDIWSDPANADAVAMGVGWSDIWDTIRLWNQTVQRVTYLQDEQPPLLDEDPPFPKGSIVWRHVKIDKYWGNVVEDEEANTEEYRCGCSSDMNSNLMKVLISRRHKEALSTKSQATETK</sequence>
<dbReference type="Proteomes" id="UP001152130">
    <property type="component" value="Unassembled WGS sequence"/>
</dbReference>
<organism evidence="1 2">
    <name type="scientific">Fusarium irregulare</name>
    <dbReference type="NCBI Taxonomy" id="2494466"/>
    <lineage>
        <taxon>Eukaryota</taxon>
        <taxon>Fungi</taxon>
        <taxon>Dikarya</taxon>
        <taxon>Ascomycota</taxon>
        <taxon>Pezizomycotina</taxon>
        <taxon>Sordariomycetes</taxon>
        <taxon>Hypocreomycetidae</taxon>
        <taxon>Hypocreales</taxon>
        <taxon>Nectriaceae</taxon>
        <taxon>Fusarium</taxon>
        <taxon>Fusarium incarnatum-equiseti species complex</taxon>
    </lineage>
</organism>
<reference evidence="1" key="1">
    <citation type="submission" date="2022-10" db="EMBL/GenBank/DDBJ databases">
        <title>Fusarium specimens isolated from Avocado Roots.</title>
        <authorList>
            <person name="Stajich J."/>
            <person name="Roper C."/>
            <person name="Heimlech-Rivalta G."/>
        </authorList>
    </citation>
    <scope>NUCLEOTIDE SEQUENCE</scope>
    <source>
        <strain evidence="1">CF00143</strain>
    </source>
</reference>
<comment type="caution">
    <text evidence="1">The sequence shown here is derived from an EMBL/GenBank/DDBJ whole genome shotgun (WGS) entry which is preliminary data.</text>
</comment>
<dbReference type="EMBL" id="JAPDHF010000020">
    <property type="protein sequence ID" value="KAJ4006008.1"/>
    <property type="molecule type" value="Genomic_DNA"/>
</dbReference>
<dbReference type="SUPFAM" id="SSF52047">
    <property type="entry name" value="RNI-like"/>
    <property type="match status" value="1"/>
</dbReference>
<gene>
    <name evidence="1" type="ORF">NW766_010833</name>
</gene>
<proteinExistence type="predicted"/>
<protein>
    <recommendedName>
        <fullName evidence="3">F-box domain-containing protein</fullName>
    </recommendedName>
</protein>
<keyword evidence="2" id="KW-1185">Reference proteome</keyword>
<dbReference type="AlphaFoldDB" id="A0A9W8PH86"/>
<evidence type="ECO:0008006" key="3">
    <source>
        <dbReference type="Google" id="ProtNLM"/>
    </source>
</evidence>
<dbReference type="OrthoDB" id="5410873at2759"/>
<accession>A0A9W8PH86</accession>